<evidence type="ECO:0000313" key="1">
    <source>
        <dbReference type="EMBL" id="EQM75658.1"/>
    </source>
</evidence>
<accession>T5KG01</accession>
<evidence type="ECO:0000313" key="2">
    <source>
        <dbReference type="Proteomes" id="UP000016033"/>
    </source>
</evidence>
<dbReference type="PATRIC" id="fig|1333857.3.peg.2127"/>
<dbReference type="AlphaFoldDB" id="T5KG01"/>
<protein>
    <submittedName>
        <fullName evidence="1">Uncharacterized protein</fullName>
    </submittedName>
</protein>
<gene>
    <name evidence="1" type="ORF">L687_01110</name>
</gene>
<name>T5KG01_MICMQ</name>
<dbReference type="Proteomes" id="UP000016033">
    <property type="component" value="Unassembled WGS sequence"/>
</dbReference>
<dbReference type="EMBL" id="ATAO01000195">
    <property type="protein sequence ID" value="EQM75658.1"/>
    <property type="molecule type" value="Genomic_DNA"/>
</dbReference>
<organism evidence="1 2">
    <name type="scientific">Microbacterium maritypicum MF109</name>
    <dbReference type="NCBI Taxonomy" id="1333857"/>
    <lineage>
        <taxon>Bacteria</taxon>
        <taxon>Bacillati</taxon>
        <taxon>Actinomycetota</taxon>
        <taxon>Actinomycetes</taxon>
        <taxon>Micrococcales</taxon>
        <taxon>Microbacteriaceae</taxon>
        <taxon>Microbacterium</taxon>
    </lineage>
</organism>
<sequence>MIAGGALLAAILVVLLVLAVQAFRRSTLARQDMAAHLSFPATYHGFEEASELAGFTLKEDGSAEVSALMLGTEERELDDGRVCLDGDVTPVVGKASWRTDDAGWVVIEAGERQTRLSQDDPMLMGWGWGKVYVLTPCTEEYTATFVTPNADYSD</sequence>
<reference evidence="1 2" key="1">
    <citation type="journal article" date="2013" name="Genome Announc.">
        <title>Whole-genome sequences of five oyster-associated bacteria show potential for crude oil hydrocarbon degradation.</title>
        <authorList>
            <person name="Chauhan A."/>
            <person name="Green S."/>
            <person name="Pathak A."/>
            <person name="Thomas J."/>
            <person name="Venkatramanan R."/>
        </authorList>
    </citation>
    <scope>NUCLEOTIDE SEQUENCE [LARGE SCALE GENOMIC DNA]</scope>
    <source>
        <strain evidence="1 2">MF109</strain>
    </source>
</reference>
<proteinExistence type="predicted"/>
<comment type="caution">
    <text evidence="1">The sequence shown here is derived from an EMBL/GenBank/DDBJ whole genome shotgun (WGS) entry which is preliminary data.</text>
</comment>